<dbReference type="InParanoid" id="M5ECL5"/>
<keyword evidence="5 6" id="KW-0472">Membrane</keyword>
<dbReference type="CDD" id="cd06579">
    <property type="entry name" value="TM_PBP1_transp_AraH_like"/>
    <property type="match status" value="1"/>
</dbReference>
<feature type="transmembrane region" description="Helical" evidence="6">
    <location>
        <begin position="28"/>
        <end position="50"/>
    </location>
</feature>
<feature type="transmembrane region" description="Helical" evidence="6">
    <location>
        <begin position="228"/>
        <end position="250"/>
    </location>
</feature>
<dbReference type="Proteomes" id="UP000012063">
    <property type="component" value="Unassembled WGS sequence"/>
</dbReference>
<evidence type="ECO:0000256" key="5">
    <source>
        <dbReference type="ARBA" id="ARBA00023136"/>
    </source>
</evidence>
<evidence type="ECO:0000313" key="7">
    <source>
        <dbReference type="EMBL" id="CCU78641.1"/>
    </source>
</evidence>
<keyword evidence="3 6" id="KW-0812">Transmembrane</keyword>
<organism evidence="7 8">
    <name type="scientific">Halanaerobium saccharolyticum subsp. saccharolyticum DSM 6643</name>
    <dbReference type="NCBI Taxonomy" id="1293054"/>
    <lineage>
        <taxon>Bacteria</taxon>
        <taxon>Bacillati</taxon>
        <taxon>Bacillota</taxon>
        <taxon>Clostridia</taxon>
        <taxon>Halanaerobiales</taxon>
        <taxon>Halanaerobiaceae</taxon>
        <taxon>Halanaerobium</taxon>
    </lineage>
</organism>
<comment type="caution">
    <text evidence="7">The sequence shown here is derived from an EMBL/GenBank/DDBJ whole genome shotgun (WGS) entry which is preliminary data.</text>
</comment>
<gene>
    <name evidence="7" type="ORF">HSACCH_00781</name>
</gene>
<comment type="subcellular location">
    <subcellularLocation>
        <location evidence="1">Cell membrane</location>
        <topology evidence="1">Multi-pass membrane protein</topology>
    </subcellularLocation>
</comment>
<dbReference type="RefSeq" id="WP_005487999.1">
    <property type="nucleotide sequence ID" value="NZ_CAUI01000005.1"/>
</dbReference>
<dbReference type="InterPro" id="IPR001851">
    <property type="entry name" value="ABC_transp_permease"/>
</dbReference>
<sequence length="327" mass="34228">MSTLDNTKTMNGGFLANDKTVLDYLSDYGIYLGFLIIFAIFSVVSSSFFTVSNVSNIIIQSSIIAIIAIGQTVVILTEGIDLSVGSIAAFISIALGIMMVDLGIAVPLALFLSIVMGAIIGLINGFVISYGKVPAFITTLGMMSIARGGALAINGGRPVSMLPRSFGVISSASVFGIPIFIIYVAVFYTLMYFLLTKHKLGRYIYAIGDNSEASRLSGIKVKAVKTSAYIFSGLFAAMGGIMLTARLNYASPTSGSGFELDAIAAVVIGGTALSGGQGSILGTLVGALILGTLRNGLSILNVPGFYQQIIIGVVIIVAVFFDKMKRD</sequence>
<dbReference type="GO" id="GO:0022857">
    <property type="term" value="F:transmembrane transporter activity"/>
    <property type="evidence" value="ECO:0007669"/>
    <property type="project" value="InterPro"/>
</dbReference>
<evidence type="ECO:0000313" key="8">
    <source>
        <dbReference type="Proteomes" id="UP000012063"/>
    </source>
</evidence>
<reference evidence="8" key="1">
    <citation type="journal article" date="2013" name="Genome Announc.">
        <title>Genome Sequence of Halanaerobium saccharolyticum subsp. saccharolyticum Strain DSM 6643T, a Halophilic Hydrogen-Producing Bacterium.</title>
        <authorList>
            <person name="Kivisto A."/>
            <person name="Larjo A."/>
            <person name="Ciranna A."/>
            <person name="Santala V."/>
            <person name="Roos C."/>
            <person name="Karp M."/>
        </authorList>
    </citation>
    <scope>NUCLEOTIDE SEQUENCE [LARGE SCALE GENOMIC DNA]</scope>
    <source>
        <strain evidence="8">DSM 6643</strain>
    </source>
</reference>
<feature type="transmembrane region" description="Helical" evidence="6">
    <location>
        <begin position="107"/>
        <end position="127"/>
    </location>
</feature>
<proteinExistence type="predicted"/>
<evidence type="ECO:0000256" key="4">
    <source>
        <dbReference type="ARBA" id="ARBA00022989"/>
    </source>
</evidence>
<feature type="transmembrane region" description="Helical" evidence="6">
    <location>
        <begin position="133"/>
        <end position="153"/>
    </location>
</feature>
<evidence type="ECO:0000256" key="2">
    <source>
        <dbReference type="ARBA" id="ARBA00022475"/>
    </source>
</evidence>
<dbReference type="Pfam" id="PF02653">
    <property type="entry name" value="BPD_transp_2"/>
    <property type="match status" value="1"/>
</dbReference>
<dbReference type="EMBL" id="CAUI01000005">
    <property type="protein sequence ID" value="CCU78641.1"/>
    <property type="molecule type" value="Genomic_DNA"/>
</dbReference>
<evidence type="ECO:0000256" key="3">
    <source>
        <dbReference type="ARBA" id="ARBA00022692"/>
    </source>
</evidence>
<keyword evidence="2" id="KW-1003">Cell membrane</keyword>
<evidence type="ECO:0000256" key="1">
    <source>
        <dbReference type="ARBA" id="ARBA00004651"/>
    </source>
</evidence>
<dbReference type="PANTHER" id="PTHR32196">
    <property type="entry name" value="ABC TRANSPORTER PERMEASE PROTEIN YPHD-RELATED-RELATED"/>
    <property type="match status" value="1"/>
</dbReference>
<protein>
    <submittedName>
        <fullName evidence="7">Ribose ABC transport system, permease protein RbsC (TC 3.A.1.2.1)</fullName>
    </submittedName>
</protein>
<evidence type="ECO:0000256" key="6">
    <source>
        <dbReference type="SAM" id="Phobius"/>
    </source>
</evidence>
<dbReference type="PANTHER" id="PTHR32196:SF72">
    <property type="entry name" value="RIBOSE IMPORT PERMEASE PROTEIN RBSC"/>
    <property type="match status" value="1"/>
</dbReference>
<feature type="transmembrane region" description="Helical" evidence="6">
    <location>
        <begin position="82"/>
        <end position="100"/>
    </location>
</feature>
<feature type="transmembrane region" description="Helical" evidence="6">
    <location>
        <begin position="174"/>
        <end position="195"/>
    </location>
</feature>
<dbReference type="STRING" id="1293054.HSACCH_00781"/>
<name>M5ECL5_9FIRM</name>
<feature type="transmembrane region" description="Helical" evidence="6">
    <location>
        <begin position="262"/>
        <end position="293"/>
    </location>
</feature>
<dbReference type="eggNOG" id="COG1172">
    <property type="taxonomic scope" value="Bacteria"/>
</dbReference>
<dbReference type="GO" id="GO:0005886">
    <property type="term" value="C:plasma membrane"/>
    <property type="evidence" value="ECO:0007669"/>
    <property type="project" value="UniProtKB-SubCell"/>
</dbReference>
<keyword evidence="4 6" id="KW-1133">Transmembrane helix</keyword>
<dbReference type="AlphaFoldDB" id="M5ECL5"/>
<accession>M5ECL5</accession>
<feature type="transmembrane region" description="Helical" evidence="6">
    <location>
        <begin position="305"/>
        <end position="321"/>
    </location>
</feature>
<feature type="transmembrane region" description="Helical" evidence="6">
    <location>
        <begin position="57"/>
        <end position="76"/>
    </location>
</feature>
<keyword evidence="8" id="KW-1185">Reference proteome</keyword>